<keyword evidence="3" id="KW-0808">Transferase</keyword>
<dbReference type="InterPro" id="IPR058980">
    <property type="entry name" value="Glyco_transf_N"/>
</dbReference>
<reference evidence="5 6" key="1">
    <citation type="submission" date="2023-12" db="EMBL/GenBank/DDBJ databases">
        <title>A high-quality genome assembly for Dillenia turbinata (Dilleniales).</title>
        <authorList>
            <person name="Chanderbali A."/>
        </authorList>
    </citation>
    <scope>NUCLEOTIDE SEQUENCE [LARGE SCALE GENOMIC DNA]</scope>
    <source>
        <strain evidence="5">LSX21</strain>
        <tissue evidence="5">Leaf</tissue>
    </source>
</reference>
<dbReference type="PANTHER" id="PTHR48048:SF76">
    <property type="entry name" value="UDP-GLYCOSYLTRANSFERASE 708D1-LIKE"/>
    <property type="match status" value="1"/>
</dbReference>
<dbReference type="AlphaFoldDB" id="A0AAN8ZC37"/>
<dbReference type="InterPro" id="IPR002213">
    <property type="entry name" value="UDP_glucos_trans"/>
</dbReference>
<dbReference type="InterPro" id="IPR050481">
    <property type="entry name" value="UDP-glycosyltransf_plant"/>
</dbReference>
<proteinExistence type="inferred from homology"/>
<dbReference type="FunFam" id="3.40.50.2000:FF:000056">
    <property type="entry name" value="Glycosyltransferase"/>
    <property type="match status" value="1"/>
</dbReference>
<evidence type="ECO:0000259" key="4">
    <source>
        <dbReference type="Pfam" id="PF26168"/>
    </source>
</evidence>
<organism evidence="5 6">
    <name type="scientific">Dillenia turbinata</name>
    <dbReference type="NCBI Taxonomy" id="194707"/>
    <lineage>
        <taxon>Eukaryota</taxon>
        <taxon>Viridiplantae</taxon>
        <taxon>Streptophyta</taxon>
        <taxon>Embryophyta</taxon>
        <taxon>Tracheophyta</taxon>
        <taxon>Spermatophyta</taxon>
        <taxon>Magnoliopsida</taxon>
        <taxon>eudicotyledons</taxon>
        <taxon>Gunneridae</taxon>
        <taxon>Pentapetalae</taxon>
        <taxon>Dilleniales</taxon>
        <taxon>Dilleniaceae</taxon>
        <taxon>Dillenia</taxon>
    </lineage>
</organism>
<comment type="similarity">
    <text evidence="1">Belongs to the UDP-glycosyltransferase family.</text>
</comment>
<protein>
    <submittedName>
        <fullName evidence="5">UDP-glucuronosyl/UDP-glucosyltransferase</fullName>
    </submittedName>
</protein>
<keyword evidence="2" id="KW-0328">Glycosyltransferase</keyword>
<dbReference type="EMBL" id="JBAMMX010000014">
    <property type="protein sequence ID" value="KAK6928143.1"/>
    <property type="molecule type" value="Genomic_DNA"/>
</dbReference>
<evidence type="ECO:0000256" key="1">
    <source>
        <dbReference type="ARBA" id="ARBA00009995"/>
    </source>
</evidence>
<keyword evidence="6" id="KW-1185">Reference proteome</keyword>
<accession>A0AAN8ZC37</accession>
<name>A0AAN8ZC37_9MAGN</name>
<dbReference type="SUPFAM" id="SSF53756">
    <property type="entry name" value="UDP-Glycosyltransferase/glycogen phosphorylase"/>
    <property type="match status" value="1"/>
</dbReference>
<gene>
    <name evidence="5" type="ORF">RJ641_006734</name>
</gene>
<evidence type="ECO:0000313" key="6">
    <source>
        <dbReference type="Proteomes" id="UP001370490"/>
    </source>
</evidence>
<evidence type="ECO:0000256" key="2">
    <source>
        <dbReference type="ARBA" id="ARBA00022676"/>
    </source>
</evidence>
<dbReference type="GO" id="GO:0035251">
    <property type="term" value="F:UDP-glucosyltransferase activity"/>
    <property type="evidence" value="ECO:0007669"/>
    <property type="project" value="InterPro"/>
</dbReference>
<comment type="caution">
    <text evidence="5">The sequence shown here is derived from an EMBL/GenBank/DDBJ whole genome shotgun (WGS) entry which is preliminary data.</text>
</comment>
<dbReference type="CDD" id="cd03784">
    <property type="entry name" value="GT1_Gtf-like"/>
    <property type="match status" value="1"/>
</dbReference>
<evidence type="ECO:0000256" key="3">
    <source>
        <dbReference type="ARBA" id="ARBA00022679"/>
    </source>
</evidence>
<dbReference type="Gene3D" id="3.40.50.2000">
    <property type="entry name" value="Glycogen Phosphorylase B"/>
    <property type="match status" value="2"/>
</dbReference>
<dbReference type="PANTHER" id="PTHR48048">
    <property type="entry name" value="GLYCOSYLTRANSFERASE"/>
    <property type="match status" value="1"/>
</dbReference>
<dbReference type="Pfam" id="PF00201">
    <property type="entry name" value="UDPGT"/>
    <property type="match status" value="1"/>
</dbReference>
<dbReference type="Proteomes" id="UP001370490">
    <property type="component" value="Unassembled WGS sequence"/>
</dbReference>
<dbReference type="Pfam" id="PF26168">
    <property type="entry name" value="Glyco_transf_N"/>
    <property type="match status" value="1"/>
</dbReference>
<feature type="domain" description="Glycosyltransferase N-terminal" evidence="4">
    <location>
        <begin position="16"/>
        <end position="251"/>
    </location>
</feature>
<evidence type="ECO:0000313" key="5">
    <source>
        <dbReference type="EMBL" id="KAK6928143.1"/>
    </source>
</evidence>
<sequence length="462" mass="51562">MSEFTELNSAPHVALLPGSGMGHLNPFLRLAVSLTNQRVQVSFITTHPIVSKAESKALACLFSANPKITCKEFHLVPFDKSSADSEDPFYLQCAVIRRSSHLLSPLLSSFSPPLSALITDMNLASTVIPVTEALHLPNYILFTSSAQMLSLFVSFPVMVSSKVGGDSDIEGDILTIPGLQEIPKTWIPPFLLNMNKFFRNYFIENGKKTLQSKGILVNTFESLELQTLKALNDGKVVWNLPPVFAIGPFMPYQSSPTLTWLDDQPSKSVVYVCFGSRSALSREQIKELAVGLTRCQCRFLWVVDDNTVNQESSVELDEVLGHEFQEKVKDKGLVVRDWISQEEILGHPAIGWFLSHCGWNSILEAVWHGVPILAWPQMSDQKMNADVVERSGIGMWEKSWGWGDEKTLVNSQEIGEELEKIMRNELIREQAKQMREEARRAVAGGGSSKNAILDLVEIWNSL</sequence>